<protein>
    <submittedName>
        <fullName evidence="1">Uncharacterized protein</fullName>
    </submittedName>
</protein>
<dbReference type="RefSeq" id="WP_275811918.1">
    <property type="nucleotide sequence ID" value="NZ_BAAANM010000015.1"/>
</dbReference>
<sequence>MLPELPRLPALTRAEGALVDRYLETVDLLGRINPARCTETYSALRAAQALTGTANALREALELMYERGEREVHGPALVRALRVLDGERRTRLPAIPPPPL</sequence>
<reference evidence="1 2" key="1">
    <citation type="submission" date="2023-03" db="EMBL/GenBank/DDBJ databases">
        <title>Draft genome sequence of type strain Streptomyces ferralitis JCM 14344.</title>
        <authorList>
            <person name="Klaysubun C."/>
            <person name="Duangmal K."/>
        </authorList>
    </citation>
    <scope>NUCLEOTIDE SEQUENCE [LARGE SCALE GENOMIC DNA]</scope>
    <source>
        <strain evidence="1 2">JCM 14344</strain>
    </source>
</reference>
<dbReference type="EMBL" id="JARHTQ010000005">
    <property type="protein sequence ID" value="MDF2256218.1"/>
    <property type="molecule type" value="Genomic_DNA"/>
</dbReference>
<dbReference type="Proteomes" id="UP001220022">
    <property type="component" value="Unassembled WGS sequence"/>
</dbReference>
<proteinExistence type="predicted"/>
<evidence type="ECO:0000313" key="2">
    <source>
        <dbReference type="Proteomes" id="UP001220022"/>
    </source>
</evidence>
<comment type="caution">
    <text evidence="1">The sequence shown here is derived from an EMBL/GenBank/DDBJ whole genome shotgun (WGS) entry which is preliminary data.</text>
</comment>
<keyword evidence="2" id="KW-1185">Reference proteome</keyword>
<name>A0ABT5YXK2_9ACTN</name>
<evidence type="ECO:0000313" key="1">
    <source>
        <dbReference type="EMBL" id="MDF2256218.1"/>
    </source>
</evidence>
<organism evidence="1 2">
    <name type="scientific">Streptantibioticus ferralitis</name>
    <dbReference type="NCBI Taxonomy" id="236510"/>
    <lineage>
        <taxon>Bacteria</taxon>
        <taxon>Bacillati</taxon>
        <taxon>Actinomycetota</taxon>
        <taxon>Actinomycetes</taxon>
        <taxon>Kitasatosporales</taxon>
        <taxon>Streptomycetaceae</taxon>
        <taxon>Streptantibioticus</taxon>
    </lineage>
</organism>
<gene>
    <name evidence="1" type="ORF">P2L57_10885</name>
</gene>
<accession>A0ABT5YXK2</accession>